<name>A0A0A9A465_ARUDO</name>
<accession>A0A0A9A465</accession>
<proteinExistence type="predicted"/>
<dbReference type="EMBL" id="GBRH01256058">
    <property type="protein sequence ID" value="JAD41837.1"/>
    <property type="molecule type" value="Transcribed_RNA"/>
</dbReference>
<evidence type="ECO:0000313" key="1">
    <source>
        <dbReference type="EMBL" id="JAD41837.1"/>
    </source>
</evidence>
<dbReference type="AlphaFoldDB" id="A0A0A9A465"/>
<sequence length="43" mass="5004">MNGRYSYMLETKPQKELHSSLLTRALIEEIWYAGESRNKSQSG</sequence>
<reference evidence="1" key="2">
    <citation type="journal article" date="2015" name="Data Brief">
        <title>Shoot transcriptome of the giant reed, Arundo donax.</title>
        <authorList>
            <person name="Barrero R.A."/>
            <person name="Guerrero F.D."/>
            <person name="Moolhuijzen P."/>
            <person name="Goolsby J.A."/>
            <person name="Tidwell J."/>
            <person name="Bellgard S.E."/>
            <person name="Bellgard M.I."/>
        </authorList>
    </citation>
    <scope>NUCLEOTIDE SEQUENCE</scope>
    <source>
        <tissue evidence="1">Shoot tissue taken approximately 20 cm above the soil surface</tissue>
    </source>
</reference>
<organism evidence="1">
    <name type="scientific">Arundo donax</name>
    <name type="common">Giant reed</name>
    <name type="synonym">Donax arundinaceus</name>
    <dbReference type="NCBI Taxonomy" id="35708"/>
    <lineage>
        <taxon>Eukaryota</taxon>
        <taxon>Viridiplantae</taxon>
        <taxon>Streptophyta</taxon>
        <taxon>Embryophyta</taxon>
        <taxon>Tracheophyta</taxon>
        <taxon>Spermatophyta</taxon>
        <taxon>Magnoliopsida</taxon>
        <taxon>Liliopsida</taxon>
        <taxon>Poales</taxon>
        <taxon>Poaceae</taxon>
        <taxon>PACMAD clade</taxon>
        <taxon>Arundinoideae</taxon>
        <taxon>Arundineae</taxon>
        <taxon>Arundo</taxon>
    </lineage>
</organism>
<reference evidence="1" key="1">
    <citation type="submission" date="2014-09" db="EMBL/GenBank/DDBJ databases">
        <authorList>
            <person name="Magalhaes I.L.F."/>
            <person name="Oliveira U."/>
            <person name="Santos F.R."/>
            <person name="Vidigal T.H.D.A."/>
            <person name="Brescovit A.D."/>
            <person name="Santos A.J."/>
        </authorList>
    </citation>
    <scope>NUCLEOTIDE SEQUENCE</scope>
    <source>
        <tissue evidence="1">Shoot tissue taken approximately 20 cm above the soil surface</tissue>
    </source>
</reference>
<protein>
    <submittedName>
        <fullName evidence="1">Uncharacterized protein</fullName>
    </submittedName>
</protein>